<dbReference type="Proteomes" id="UP000887572">
    <property type="component" value="Unplaced"/>
</dbReference>
<dbReference type="AlphaFoldDB" id="A0A914GT60"/>
<proteinExistence type="predicted"/>
<evidence type="ECO:0000313" key="2">
    <source>
        <dbReference type="WBParaSite" id="Gr19_v10_g10988.t1"/>
    </source>
</evidence>
<sequence length="83" mass="9763">MPHHHSSSAKLHCWDDVPLAGFNSFKSCYDNFHPKYVLGIYLCPILYVQGCYFYANAYFFCELGTDLKLFYPNLYISRVYDMV</sequence>
<evidence type="ECO:0000313" key="3">
    <source>
        <dbReference type="WBParaSite" id="Gr19_v10_g6830.t1"/>
    </source>
</evidence>
<dbReference type="WBParaSite" id="Gr19_v10_g10988.t1">
    <property type="protein sequence ID" value="Gr19_v10_g10988.t1"/>
    <property type="gene ID" value="Gr19_v10_g10988"/>
</dbReference>
<evidence type="ECO:0000313" key="1">
    <source>
        <dbReference type="Proteomes" id="UP000887572"/>
    </source>
</evidence>
<reference evidence="2 3" key="1">
    <citation type="submission" date="2022-11" db="UniProtKB">
        <authorList>
            <consortium name="WormBaseParasite"/>
        </authorList>
    </citation>
    <scope>IDENTIFICATION</scope>
</reference>
<name>A0A914GT60_GLORO</name>
<accession>A0A914GT60</accession>
<organism evidence="1 2">
    <name type="scientific">Globodera rostochiensis</name>
    <name type="common">Golden nematode worm</name>
    <name type="synonym">Heterodera rostochiensis</name>
    <dbReference type="NCBI Taxonomy" id="31243"/>
    <lineage>
        <taxon>Eukaryota</taxon>
        <taxon>Metazoa</taxon>
        <taxon>Ecdysozoa</taxon>
        <taxon>Nematoda</taxon>
        <taxon>Chromadorea</taxon>
        <taxon>Rhabditida</taxon>
        <taxon>Tylenchina</taxon>
        <taxon>Tylenchomorpha</taxon>
        <taxon>Tylenchoidea</taxon>
        <taxon>Heteroderidae</taxon>
        <taxon>Heteroderinae</taxon>
        <taxon>Globodera</taxon>
    </lineage>
</organism>
<dbReference type="WBParaSite" id="Gr19_v10_g6830.t1">
    <property type="protein sequence ID" value="Gr19_v10_g6830.t1"/>
    <property type="gene ID" value="Gr19_v10_g6830"/>
</dbReference>
<protein>
    <submittedName>
        <fullName evidence="2 3">Ovule protein</fullName>
    </submittedName>
</protein>
<keyword evidence="1" id="KW-1185">Reference proteome</keyword>